<dbReference type="CDD" id="cd17624">
    <property type="entry name" value="REC_OmpR_PmrA-like"/>
    <property type="match status" value="1"/>
</dbReference>
<gene>
    <name evidence="8" type="ORF">AFIC_002912</name>
</gene>
<dbReference type="InterPro" id="IPR001867">
    <property type="entry name" value="OmpR/PhoB-type_DNA-bd"/>
</dbReference>
<dbReference type="Pfam" id="PF00486">
    <property type="entry name" value="Trans_reg_C"/>
    <property type="match status" value="1"/>
</dbReference>
<dbReference type="Gene3D" id="1.10.10.10">
    <property type="entry name" value="Winged helix-like DNA-binding domain superfamily/Winged helix DNA-binding domain"/>
    <property type="match status" value="1"/>
</dbReference>
<dbReference type="Gene3D" id="6.10.250.690">
    <property type="match status" value="1"/>
</dbReference>
<dbReference type="SMART" id="SM00448">
    <property type="entry name" value="REC"/>
    <property type="match status" value="1"/>
</dbReference>
<evidence type="ECO:0000259" key="6">
    <source>
        <dbReference type="PROSITE" id="PS50110"/>
    </source>
</evidence>
<evidence type="ECO:0000256" key="3">
    <source>
        <dbReference type="ARBA" id="ARBA00023163"/>
    </source>
</evidence>
<dbReference type="Pfam" id="PF00072">
    <property type="entry name" value="Response_reg"/>
    <property type="match status" value="1"/>
</dbReference>
<dbReference type="RefSeq" id="WP_275246935.1">
    <property type="nucleotide sequence ID" value="NZ_CP113162.1"/>
</dbReference>
<keyword evidence="2 5" id="KW-0238">DNA-binding</keyword>
<dbReference type="SUPFAM" id="SSF52172">
    <property type="entry name" value="CheY-like"/>
    <property type="match status" value="1"/>
</dbReference>
<feature type="domain" description="OmpR/PhoB-type" evidence="7">
    <location>
        <begin position="124"/>
        <end position="218"/>
    </location>
</feature>
<evidence type="ECO:0000256" key="5">
    <source>
        <dbReference type="PROSITE-ProRule" id="PRU01091"/>
    </source>
</evidence>
<reference evidence="8 9" key="1">
    <citation type="submission" date="2022-11" db="EMBL/GenBank/DDBJ databases">
        <authorList>
            <person name="Siebert D."/>
            <person name="Busche T."/>
            <person name="Saydam E."/>
            <person name="Kalinowski J."/>
            <person name="Ruckert C."/>
            <person name="Blombach B."/>
        </authorList>
    </citation>
    <scope>NUCLEOTIDE SEQUENCE [LARGE SCALE GENOMIC DNA]</scope>
    <source>
        <strain evidence="8 9">DSM 1083</strain>
    </source>
</reference>
<dbReference type="InterPro" id="IPR036388">
    <property type="entry name" value="WH-like_DNA-bd_sf"/>
</dbReference>
<evidence type="ECO:0000313" key="8">
    <source>
        <dbReference type="EMBL" id="WEF51329.1"/>
    </source>
</evidence>
<keyword evidence="1" id="KW-0805">Transcription regulation</keyword>
<dbReference type="Proteomes" id="UP001213907">
    <property type="component" value="Chromosome"/>
</dbReference>
<keyword evidence="4" id="KW-0597">Phosphoprotein</keyword>
<dbReference type="InterPro" id="IPR011006">
    <property type="entry name" value="CheY-like_superfamily"/>
</dbReference>
<feature type="modified residue" description="4-aspartylphosphate" evidence="4">
    <location>
        <position position="51"/>
    </location>
</feature>
<dbReference type="PROSITE" id="PS51755">
    <property type="entry name" value="OMPR_PHOB"/>
    <property type="match status" value="1"/>
</dbReference>
<accession>A0ABY8BQZ9</accession>
<evidence type="ECO:0000256" key="2">
    <source>
        <dbReference type="ARBA" id="ARBA00023125"/>
    </source>
</evidence>
<proteinExistence type="predicted"/>
<keyword evidence="9" id="KW-1185">Reference proteome</keyword>
<evidence type="ECO:0000256" key="4">
    <source>
        <dbReference type="PROSITE-ProRule" id="PRU00169"/>
    </source>
</evidence>
<evidence type="ECO:0000256" key="1">
    <source>
        <dbReference type="ARBA" id="ARBA00023015"/>
    </source>
</evidence>
<protein>
    <submittedName>
        <fullName evidence="8">Response regulator transcription factor</fullName>
    </submittedName>
</protein>
<feature type="DNA-binding region" description="OmpR/PhoB-type" evidence="5">
    <location>
        <begin position="124"/>
        <end position="218"/>
    </location>
</feature>
<name>A0ABY8BQZ9_AFICR</name>
<dbReference type="InterPro" id="IPR039420">
    <property type="entry name" value="WalR-like"/>
</dbReference>
<sequence length="219" mass="24728">MRTLLIEDDRMIGEAIQQALKDAAYAVDWVRDVESAMLAAKSEKYAIALLDLGLPVLDGREFLRALRNQQLAIPVIVVTAQDDVESKVDGLDLGADDYITKPFDMRELLARMRAILRREKGTPATQLSNGILRLDPGTFEASYRGKNVTLTSREFALLHALLVRPGVIVSRNELEKEIYGWNEEVGSNAVEFFIHSIRRKFDTSIIRNVRGIGWMVDRQ</sequence>
<dbReference type="PROSITE" id="PS50110">
    <property type="entry name" value="RESPONSE_REGULATORY"/>
    <property type="match status" value="1"/>
</dbReference>
<dbReference type="Gene3D" id="3.40.50.2300">
    <property type="match status" value="1"/>
</dbReference>
<dbReference type="PANTHER" id="PTHR48111">
    <property type="entry name" value="REGULATOR OF RPOS"/>
    <property type="match status" value="1"/>
</dbReference>
<dbReference type="EMBL" id="CP113162">
    <property type="protein sequence ID" value="WEF51329.1"/>
    <property type="molecule type" value="Genomic_DNA"/>
</dbReference>
<dbReference type="CDD" id="cd00383">
    <property type="entry name" value="trans_reg_C"/>
    <property type="match status" value="1"/>
</dbReference>
<feature type="domain" description="Response regulatory" evidence="6">
    <location>
        <begin position="2"/>
        <end position="116"/>
    </location>
</feature>
<dbReference type="PANTHER" id="PTHR48111:SF67">
    <property type="entry name" value="TRANSCRIPTIONAL REGULATORY PROTEIN TCTD"/>
    <property type="match status" value="1"/>
</dbReference>
<evidence type="ECO:0000259" key="7">
    <source>
        <dbReference type="PROSITE" id="PS51755"/>
    </source>
</evidence>
<evidence type="ECO:0000313" key="9">
    <source>
        <dbReference type="Proteomes" id="UP001213907"/>
    </source>
</evidence>
<organism evidence="8 9">
    <name type="scientific">Afipia carboxydohydrogena</name>
    <name type="common">Pseudomonas carboxydohydrogena</name>
    <dbReference type="NCBI Taxonomy" id="290"/>
    <lineage>
        <taxon>Bacteria</taxon>
        <taxon>Pseudomonadati</taxon>
        <taxon>Pseudomonadota</taxon>
        <taxon>Alphaproteobacteria</taxon>
        <taxon>Hyphomicrobiales</taxon>
        <taxon>Nitrobacteraceae</taxon>
        <taxon>Afipia</taxon>
    </lineage>
</organism>
<keyword evidence="3" id="KW-0804">Transcription</keyword>
<dbReference type="SMART" id="SM00862">
    <property type="entry name" value="Trans_reg_C"/>
    <property type="match status" value="1"/>
</dbReference>
<dbReference type="InterPro" id="IPR001789">
    <property type="entry name" value="Sig_transdc_resp-reg_receiver"/>
</dbReference>